<dbReference type="PANTHER" id="PTHR12110:SF41">
    <property type="entry name" value="INOSOSE DEHYDRATASE"/>
    <property type="match status" value="1"/>
</dbReference>
<evidence type="ECO:0000313" key="2">
    <source>
        <dbReference type="EMBL" id="OAE45828.1"/>
    </source>
</evidence>
<dbReference type="Pfam" id="PF01261">
    <property type="entry name" value="AP_endonuc_2"/>
    <property type="match status" value="1"/>
</dbReference>
<dbReference type="GO" id="GO:0016853">
    <property type="term" value="F:isomerase activity"/>
    <property type="evidence" value="ECO:0007669"/>
    <property type="project" value="UniProtKB-KW"/>
</dbReference>
<dbReference type="InterPro" id="IPR036237">
    <property type="entry name" value="Xyl_isomerase-like_sf"/>
</dbReference>
<dbReference type="InterPro" id="IPR013022">
    <property type="entry name" value="Xyl_isomerase-like_TIM-brl"/>
</dbReference>
<dbReference type="Gene3D" id="3.20.20.150">
    <property type="entry name" value="Divalent-metal-dependent TIM barrel enzymes"/>
    <property type="match status" value="1"/>
</dbReference>
<dbReference type="Proteomes" id="UP000077098">
    <property type="component" value="Unassembled WGS sequence"/>
</dbReference>
<feature type="domain" description="Xylose isomerase-like TIM barrel" evidence="1">
    <location>
        <begin position="22"/>
        <end position="252"/>
    </location>
</feature>
<evidence type="ECO:0000313" key="3">
    <source>
        <dbReference type="Proteomes" id="UP000077098"/>
    </source>
</evidence>
<name>A0A176XBH0_AGRTU</name>
<dbReference type="InterPro" id="IPR050312">
    <property type="entry name" value="IolE/XylAMocC-like"/>
</dbReference>
<evidence type="ECO:0000259" key="1">
    <source>
        <dbReference type="Pfam" id="PF01261"/>
    </source>
</evidence>
<proteinExistence type="predicted"/>
<protein>
    <submittedName>
        <fullName evidence="2">Xylose isomerase</fullName>
    </submittedName>
</protein>
<dbReference type="AlphaFoldDB" id="A0A176XBH0"/>
<dbReference type="SUPFAM" id="SSF51658">
    <property type="entry name" value="Xylose isomerase-like"/>
    <property type="match status" value="1"/>
</dbReference>
<comment type="caution">
    <text evidence="2">The sequence shown here is derived from an EMBL/GenBank/DDBJ whole genome shotgun (WGS) entry which is preliminary data.</text>
</comment>
<reference evidence="2 3" key="1">
    <citation type="submission" date="2016-05" db="EMBL/GenBank/DDBJ databases">
        <authorList>
            <person name="Lavstsen T."/>
            <person name="Jespersen J.S."/>
        </authorList>
    </citation>
    <scope>NUCLEOTIDE SEQUENCE [LARGE SCALE GENOMIC DNA]</scope>
    <source>
        <strain evidence="2 3">KCJ1736</strain>
    </source>
</reference>
<dbReference type="RefSeq" id="WP_063949182.1">
    <property type="nucleotide sequence ID" value="NZ_JBJDNA010000002.1"/>
</dbReference>
<organism evidence="2 3">
    <name type="scientific">Agrobacterium tumefaciens</name>
    <dbReference type="NCBI Taxonomy" id="358"/>
    <lineage>
        <taxon>Bacteria</taxon>
        <taxon>Pseudomonadati</taxon>
        <taxon>Pseudomonadota</taxon>
        <taxon>Alphaproteobacteria</taxon>
        <taxon>Hyphomicrobiales</taxon>
        <taxon>Rhizobiaceae</taxon>
        <taxon>Rhizobium/Agrobacterium group</taxon>
        <taxon>Agrobacterium</taxon>
        <taxon>Agrobacterium tumefaciens complex</taxon>
    </lineage>
</organism>
<dbReference type="PANTHER" id="PTHR12110">
    <property type="entry name" value="HYDROXYPYRUVATE ISOMERASE"/>
    <property type="match status" value="1"/>
</dbReference>
<accession>A0A176XBH0</accession>
<gene>
    <name evidence="2" type="ORF">A7J57_24835</name>
</gene>
<keyword evidence="2" id="KW-0413">Isomerase</keyword>
<dbReference type="EMBL" id="LXPS01000012">
    <property type="protein sequence ID" value="OAE45828.1"/>
    <property type="molecule type" value="Genomic_DNA"/>
</dbReference>
<sequence length="254" mass="27719">MTELGFQLYSARNFQPFSDILKKLSAAGYSQVEGYGAMYASLDEAGLKGLRAELDANGLTMPTGHFGLDLLEGDPGRALNIAKVLGVEAIYCPYLMPDQRPTDAAGWFAFGKRLQEAGKPFVDAGLTFGWHNHDFEFKALADGSTPQEQIFAGGPDLKWEADIAWIVRGNADPLAWIESYGKRITAVHVKDIAPSGENADEDGWADVGHGTVDWKGLIAALKAKSATKHFVVEHDNPKDIDRLITRSIASFKTY</sequence>